<keyword evidence="2" id="KW-1185">Reference proteome</keyword>
<sequence>MEVRKADFESEIEVTPTTSHFPIIALIIRRQNANNNASIANVITIHGYGTHHALSTHMYEYVHIMFLLPFGLASFEEPHFIALSPHDARDPSGIRSPWTTSQGFYDYKARHRAIWSRSISSHYPGITGGCWLSASLRRAEYGHRARSTSPTGTAKQMFGCVHRAISAISMLSPCSHVLAEETVRHI</sequence>
<accession>A0A0D7AXQ9</accession>
<organism evidence="1 2">
    <name type="scientific">Cylindrobasidium torrendii FP15055 ss-10</name>
    <dbReference type="NCBI Taxonomy" id="1314674"/>
    <lineage>
        <taxon>Eukaryota</taxon>
        <taxon>Fungi</taxon>
        <taxon>Dikarya</taxon>
        <taxon>Basidiomycota</taxon>
        <taxon>Agaricomycotina</taxon>
        <taxon>Agaricomycetes</taxon>
        <taxon>Agaricomycetidae</taxon>
        <taxon>Agaricales</taxon>
        <taxon>Marasmiineae</taxon>
        <taxon>Physalacriaceae</taxon>
        <taxon>Cylindrobasidium</taxon>
    </lineage>
</organism>
<name>A0A0D7AXQ9_9AGAR</name>
<reference evidence="1 2" key="1">
    <citation type="journal article" date="2015" name="Fungal Genet. Biol.">
        <title>Evolution of novel wood decay mechanisms in Agaricales revealed by the genome sequences of Fistulina hepatica and Cylindrobasidium torrendii.</title>
        <authorList>
            <person name="Floudas D."/>
            <person name="Held B.W."/>
            <person name="Riley R."/>
            <person name="Nagy L.G."/>
            <person name="Koehler G."/>
            <person name="Ransdell A.S."/>
            <person name="Younus H."/>
            <person name="Chow J."/>
            <person name="Chiniquy J."/>
            <person name="Lipzen A."/>
            <person name="Tritt A."/>
            <person name="Sun H."/>
            <person name="Haridas S."/>
            <person name="LaButti K."/>
            <person name="Ohm R.A."/>
            <person name="Kues U."/>
            <person name="Blanchette R.A."/>
            <person name="Grigoriev I.V."/>
            <person name="Minto R.E."/>
            <person name="Hibbett D.S."/>
        </authorList>
    </citation>
    <scope>NUCLEOTIDE SEQUENCE [LARGE SCALE GENOMIC DNA]</scope>
    <source>
        <strain evidence="1 2">FP15055 ss-10</strain>
    </source>
</reference>
<evidence type="ECO:0000313" key="1">
    <source>
        <dbReference type="EMBL" id="KIY62745.1"/>
    </source>
</evidence>
<gene>
    <name evidence="1" type="ORF">CYLTODRAFT_166380</name>
</gene>
<evidence type="ECO:0000313" key="2">
    <source>
        <dbReference type="Proteomes" id="UP000054007"/>
    </source>
</evidence>
<dbReference type="EMBL" id="KN880752">
    <property type="protein sequence ID" value="KIY62745.1"/>
    <property type="molecule type" value="Genomic_DNA"/>
</dbReference>
<protein>
    <submittedName>
        <fullName evidence="1">Uncharacterized protein</fullName>
    </submittedName>
</protein>
<dbReference type="AlphaFoldDB" id="A0A0D7AXQ9"/>
<proteinExistence type="predicted"/>
<dbReference type="Proteomes" id="UP000054007">
    <property type="component" value="Unassembled WGS sequence"/>
</dbReference>